<dbReference type="AlphaFoldDB" id="A0A9Q1C5F9"/>
<evidence type="ECO:0000256" key="8">
    <source>
        <dbReference type="ARBA" id="ARBA00022694"/>
    </source>
</evidence>
<evidence type="ECO:0000256" key="7">
    <source>
        <dbReference type="ARBA" id="ARBA00022691"/>
    </source>
</evidence>
<dbReference type="Pfam" id="PF02676">
    <property type="entry name" value="TYW3"/>
    <property type="match status" value="1"/>
</dbReference>
<dbReference type="Gene3D" id="3.30.1960.10">
    <property type="entry name" value="tRNA wybutosine-synthesizing-like"/>
    <property type="match status" value="1"/>
</dbReference>
<accession>A0A9Q1C5F9</accession>
<feature type="domain" description="tRNA wybutosine-synthesizing protein" evidence="13">
    <location>
        <begin position="16"/>
        <end position="195"/>
    </location>
</feature>
<dbReference type="OrthoDB" id="263283at2759"/>
<comment type="pathway">
    <text evidence="1">tRNA modification; wybutosine-tRNA(Phe) biosynthesis.</text>
</comment>
<keyword evidence="15" id="KW-1185">Reference proteome</keyword>
<evidence type="ECO:0000313" key="15">
    <source>
        <dbReference type="Proteomes" id="UP001152320"/>
    </source>
</evidence>
<organism evidence="14 15">
    <name type="scientific">Holothuria leucospilota</name>
    <name type="common">Black long sea cucumber</name>
    <name type="synonym">Mertensiothuria leucospilota</name>
    <dbReference type="NCBI Taxonomy" id="206669"/>
    <lineage>
        <taxon>Eukaryota</taxon>
        <taxon>Metazoa</taxon>
        <taxon>Echinodermata</taxon>
        <taxon>Eleutherozoa</taxon>
        <taxon>Echinozoa</taxon>
        <taxon>Holothuroidea</taxon>
        <taxon>Aspidochirotacea</taxon>
        <taxon>Aspidochirotida</taxon>
        <taxon>Holothuriidae</taxon>
        <taxon>Holothuria</taxon>
    </lineage>
</organism>
<dbReference type="PANTHER" id="PTHR48418:SF1">
    <property type="entry name" value="TRNA WYBUTOSINE-SYNTHESIZING PROTEIN 3"/>
    <property type="match status" value="1"/>
</dbReference>
<evidence type="ECO:0000256" key="5">
    <source>
        <dbReference type="ARBA" id="ARBA00022603"/>
    </source>
</evidence>
<evidence type="ECO:0000256" key="1">
    <source>
        <dbReference type="ARBA" id="ARBA00004797"/>
    </source>
</evidence>
<sequence>MDRPKQFSKWKNQKLGSEDLSRKGSVDKPVVKLVEFINSLDQYFTTSSCSGRIVLFAEKNDCDIGPQKKGCEWLLVSHDPVQLSQLVNSIKETKKTVVMKFEAFVLHVQCRSLKDAQLVHEAAVASGHRNSGITVGNSGKIISAVRSTHGLEVPLTEKGTNFASPEYLEFLAKTANAKLVENLHRIERFESCLKELISSKKSQNGSDSCHKSMKSVKVNSKATQTGSDEANLSKIHHDFTEPEVGGFDWLEEVT</sequence>
<keyword evidence="7" id="KW-0949">S-adenosyl-L-methionine</keyword>
<keyword evidence="8" id="KW-0819">tRNA processing</keyword>
<evidence type="ECO:0000256" key="11">
    <source>
        <dbReference type="ARBA" id="ARBA00049202"/>
    </source>
</evidence>
<dbReference type="EC" id="2.1.1.282" evidence="3"/>
<protein>
    <recommendedName>
        <fullName evidence="4">tRNA wybutosine-synthesizing protein 3 homolog</fullName>
        <ecNumber evidence="3">2.1.1.282</ecNumber>
    </recommendedName>
    <alternativeName>
        <fullName evidence="10">tRNA(Phe) 7-((3-amino-3-carboxypropyl)-4-demethylwyosine(37)-N(4))-methyltransferase</fullName>
    </alternativeName>
</protein>
<dbReference type="FunFam" id="3.30.1960.10:FF:000001">
    <property type="entry name" value="tRNA wybutosine-synthesizing protein 3 homolog"/>
    <property type="match status" value="1"/>
</dbReference>
<dbReference type="PANTHER" id="PTHR48418">
    <property type="entry name" value="TRNA WYBUTOSINE-SYNTHESIZING PROTEIN 3"/>
    <property type="match status" value="1"/>
</dbReference>
<evidence type="ECO:0000256" key="10">
    <source>
        <dbReference type="ARBA" id="ARBA00030554"/>
    </source>
</evidence>
<feature type="region of interest" description="Disordered" evidence="12">
    <location>
        <begin position="201"/>
        <end position="231"/>
    </location>
</feature>
<name>A0A9Q1C5F9_HOLLE</name>
<keyword evidence="6" id="KW-0808">Transferase</keyword>
<reference evidence="14" key="1">
    <citation type="submission" date="2021-10" db="EMBL/GenBank/DDBJ databases">
        <title>Tropical sea cucumber genome reveals ecological adaptation and Cuvierian tubules defense mechanism.</title>
        <authorList>
            <person name="Chen T."/>
        </authorList>
    </citation>
    <scope>NUCLEOTIDE SEQUENCE</scope>
    <source>
        <strain evidence="14">Nanhai2018</strain>
        <tissue evidence="14">Muscle</tissue>
    </source>
</reference>
<proteinExistence type="inferred from homology"/>
<evidence type="ECO:0000313" key="14">
    <source>
        <dbReference type="EMBL" id="KAJ8038573.1"/>
    </source>
</evidence>
<comment type="caution">
    <text evidence="14">The sequence shown here is derived from an EMBL/GenBank/DDBJ whole genome shotgun (WGS) entry which is preliminary data.</text>
</comment>
<evidence type="ECO:0000256" key="2">
    <source>
        <dbReference type="ARBA" id="ARBA00008569"/>
    </source>
</evidence>
<feature type="compositionally biased region" description="Polar residues" evidence="12">
    <location>
        <begin position="217"/>
        <end position="230"/>
    </location>
</feature>
<dbReference type="GO" id="GO:0032259">
    <property type="term" value="P:methylation"/>
    <property type="evidence" value="ECO:0007669"/>
    <property type="project" value="UniProtKB-KW"/>
</dbReference>
<keyword evidence="5" id="KW-0489">Methyltransferase</keyword>
<dbReference type="SUPFAM" id="SSF111278">
    <property type="entry name" value="SSo0622-like"/>
    <property type="match status" value="1"/>
</dbReference>
<dbReference type="Proteomes" id="UP001152320">
    <property type="component" value="Chromosome 7"/>
</dbReference>
<evidence type="ECO:0000259" key="13">
    <source>
        <dbReference type="Pfam" id="PF02676"/>
    </source>
</evidence>
<dbReference type="InterPro" id="IPR003827">
    <property type="entry name" value="tRNA_yW-synthesising"/>
</dbReference>
<gene>
    <name evidence="14" type="ORF">HOLleu_16033</name>
</gene>
<evidence type="ECO:0000256" key="3">
    <source>
        <dbReference type="ARBA" id="ARBA00012750"/>
    </source>
</evidence>
<dbReference type="GO" id="GO:0008033">
    <property type="term" value="P:tRNA processing"/>
    <property type="evidence" value="ECO:0007669"/>
    <property type="project" value="UniProtKB-KW"/>
</dbReference>
<dbReference type="EMBL" id="JAIZAY010000007">
    <property type="protein sequence ID" value="KAJ8038573.1"/>
    <property type="molecule type" value="Genomic_DNA"/>
</dbReference>
<evidence type="ECO:0000256" key="12">
    <source>
        <dbReference type="SAM" id="MobiDB-lite"/>
    </source>
</evidence>
<dbReference type="GO" id="GO:0008168">
    <property type="term" value="F:methyltransferase activity"/>
    <property type="evidence" value="ECO:0007669"/>
    <property type="project" value="UniProtKB-KW"/>
</dbReference>
<evidence type="ECO:0000256" key="9">
    <source>
        <dbReference type="ARBA" id="ARBA00025378"/>
    </source>
</evidence>
<evidence type="ECO:0000256" key="4">
    <source>
        <dbReference type="ARBA" id="ARBA00016536"/>
    </source>
</evidence>
<dbReference type="InterPro" id="IPR036602">
    <property type="entry name" value="tRNA_yW-synthesising-like_sf"/>
</dbReference>
<comment type="catalytic activity">
    <reaction evidence="11">
        <text>4-demethyl-7-[(3S)-3-amino-3-carboxypropyl]wyosine(37) in tRNA(Phe) + S-adenosyl-L-methionine = 7-[(3S)-3-amino-3-carboxypropyl]wyosine(37) in tRNA(Phe) + S-adenosyl-L-homocysteine + H(+)</text>
        <dbReference type="Rhea" id="RHEA:36635"/>
        <dbReference type="Rhea" id="RHEA-COMP:10378"/>
        <dbReference type="Rhea" id="RHEA-COMP:10379"/>
        <dbReference type="ChEBI" id="CHEBI:15378"/>
        <dbReference type="ChEBI" id="CHEBI:57856"/>
        <dbReference type="ChEBI" id="CHEBI:59789"/>
        <dbReference type="ChEBI" id="CHEBI:73543"/>
        <dbReference type="ChEBI" id="CHEBI:73550"/>
        <dbReference type="EC" id="2.1.1.282"/>
    </reaction>
</comment>
<comment type="function">
    <text evidence="9">Probable S-adenosyl-L-methionine-dependent methyltransferase that acts as a component of the wybutosine biosynthesis pathway. Wybutosine is a hyper modified guanosine with a tricyclic base found at the 3'-position adjacent to the anticodon of eukaryotic phenylalanine tRNA.</text>
</comment>
<evidence type="ECO:0000256" key="6">
    <source>
        <dbReference type="ARBA" id="ARBA00022679"/>
    </source>
</evidence>
<comment type="similarity">
    <text evidence="2">Belongs to the TYW3 family.</text>
</comment>